<dbReference type="KEGG" id="tva:4751434"/>
<dbReference type="AlphaFoldDB" id="A2FN12"/>
<organism evidence="2 3">
    <name type="scientific">Trichomonas vaginalis (strain ATCC PRA-98 / G3)</name>
    <dbReference type="NCBI Taxonomy" id="412133"/>
    <lineage>
        <taxon>Eukaryota</taxon>
        <taxon>Metamonada</taxon>
        <taxon>Parabasalia</taxon>
        <taxon>Trichomonadida</taxon>
        <taxon>Trichomonadidae</taxon>
        <taxon>Trichomonas</taxon>
    </lineage>
</organism>
<dbReference type="VEuPathDB" id="TrichDB:TVAGG3_0633970"/>
<sequence>MAMIHATYAKDNQGNMSEPLDNDQHDLIQPNMQMQFDISTNIEQKAGSSNQCLNPDYQDFGFPDINPYEDFTAFGGQYGEIANHDLLPDLQENIDLSLDPPMPFESKANEGQSSGPPNHDIISNLQKNDLAPDTQQLFCSATVEGQSSGISQQNTISDSQENNERTQYSPPSVDECFFNQQASDFEFGEIEFDNFY</sequence>
<evidence type="ECO:0000313" key="3">
    <source>
        <dbReference type="Proteomes" id="UP000001542"/>
    </source>
</evidence>
<feature type="compositionally biased region" description="Polar residues" evidence="1">
    <location>
        <begin position="144"/>
        <end position="170"/>
    </location>
</feature>
<reference evidence="2" key="2">
    <citation type="journal article" date="2007" name="Science">
        <title>Draft genome sequence of the sexually transmitted pathogen Trichomonas vaginalis.</title>
        <authorList>
            <person name="Carlton J.M."/>
            <person name="Hirt R.P."/>
            <person name="Silva J.C."/>
            <person name="Delcher A.L."/>
            <person name="Schatz M."/>
            <person name="Zhao Q."/>
            <person name="Wortman J.R."/>
            <person name="Bidwell S.L."/>
            <person name="Alsmark U.C.M."/>
            <person name="Besteiro S."/>
            <person name="Sicheritz-Ponten T."/>
            <person name="Noel C.J."/>
            <person name="Dacks J.B."/>
            <person name="Foster P.G."/>
            <person name="Simillion C."/>
            <person name="Van de Peer Y."/>
            <person name="Miranda-Saavedra D."/>
            <person name="Barton G.J."/>
            <person name="Westrop G.D."/>
            <person name="Mueller S."/>
            <person name="Dessi D."/>
            <person name="Fiori P.L."/>
            <person name="Ren Q."/>
            <person name="Paulsen I."/>
            <person name="Zhang H."/>
            <person name="Bastida-Corcuera F.D."/>
            <person name="Simoes-Barbosa A."/>
            <person name="Brown M.T."/>
            <person name="Hayes R.D."/>
            <person name="Mukherjee M."/>
            <person name="Okumura C.Y."/>
            <person name="Schneider R."/>
            <person name="Smith A.J."/>
            <person name="Vanacova S."/>
            <person name="Villalvazo M."/>
            <person name="Haas B.J."/>
            <person name="Pertea M."/>
            <person name="Feldblyum T.V."/>
            <person name="Utterback T.R."/>
            <person name="Shu C.L."/>
            <person name="Osoegawa K."/>
            <person name="de Jong P.J."/>
            <person name="Hrdy I."/>
            <person name="Horvathova L."/>
            <person name="Zubacova Z."/>
            <person name="Dolezal P."/>
            <person name="Malik S.B."/>
            <person name="Logsdon J.M. Jr."/>
            <person name="Henze K."/>
            <person name="Gupta A."/>
            <person name="Wang C.C."/>
            <person name="Dunne R.L."/>
            <person name="Upcroft J.A."/>
            <person name="Upcroft P."/>
            <person name="White O."/>
            <person name="Salzberg S.L."/>
            <person name="Tang P."/>
            <person name="Chiu C.-H."/>
            <person name="Lee Y.-S."/>
            <person name="Embley T.M."/>
            <person name="Coombs G.H."/>
            <person name="Mottram J.C."/>
            <person name="Tachezy J."/>
            <person name="Fraser-Liggett C.M."/>
            <person name="Johnson P.J."/>
        </authorList>
    </citation>
    <scope>NUCLEOTIDE SEQUENCE [LARGE SCALE GENOMIC DNA]</scope>
    <source>
        <strain evidence="2">G3</strain>
    </source>
</reference>
<dbReference type="EMBL" id="DS113896">
    <property type="protein sequence ID" value="EAX93710.1"/>
    <property type="molecule type" value="Genomic_DNA"/>
</dbReference>
<accession>A2FN12</accession>
<dbReference type="InParanoid" id="A2FN12"/>
<evidence type="ECO:0000313" key="2">
    <source>
        <dbReference type="EMBL" id="EAX93710.1"/>
    </source>
</evidence>
<proteinExistence type="predicted"/>
<protein>
    <submittedName>
        <fullName evidence="2">Uncharacterized protein</fullName>
    </submittedName>
</protein>
<feature type="region of interest" description="Disordered" evidence="1">
    <location>
        <begin position="94"/>
        <end position="124"/>
    </location>
</feature>
<dbReference type="VEuPathDB" id="TrichDB:TVAG_458480"/>
<feature type="region of interest" description="Disordered" evidence="1">
    <location>
        <begin position="144"/>
        <end position="173"/>
    </location>
</feature>
<feature type="compositionally biased region" description="Polar residues" evidence="1">
    <location>
        <begin position="109"/>
        <end position="124"/>
    </location>
</feature>
<reference evidence="2" key="1">
    <citation type="submission" date="2006-10" db="EMBL/GenBank/DDBJ databases">
        <authorList>
            <person name="Amadeo P."/>
            <person name="Zhao Q."/>
            <person name="Wortman J."/>
            <person name="Fraser-Liggett C."/>
            <person name="Carlton J."/>
        </authorList>
    </citation>
    <scope>NUCLEOTIDE SEQUENCE</scope>
    <source>
        <strain evidence="2">G3</strain>
    </source>
</reference>
<dbReference type="Proteomes" id="UP000001542">
    <property type="component" value="Unassembled WGS sequence"/>
</dbReference>
<keyword evidence="3" id="KW-1185">Reference proteome</keyword>
<gene>
    <name evidence="2" type="ORF">TVAG_458480</name>
</gene>
<evidence type="ECO:0000256" key="1">
    <source>
        <dbReference type="SAM" id="MobiDB-lite"/>
    </source>
</evidence>
<name>A2FN12_TRIV3</name>
<dbReference type="RefSeq" id="XP_001306640.1">
    <property type="nucleotide sequence ID" value="XM_001306639.1"/>
</dbReference>